<keyword evidence="1" id="KW-0175">Coiled coil</keyword>
<reference evidence="3 4" key="1">
    <citation type="submission" date="2018-09" db="EMBL/GenBank/DDBJ databases">
        <title>Genomic Encyclopedia of Archaeal and Bacterial Type Strains, Phase II (KMG-II): from individual species to whole genera.</title>
        <authorList>
            <person name="Goeker M."/>
        </authorList>
    </citation>
    <scope>NUCLEOTIDE SEQUENCE [LARGE SCALE GENOMIC DNA]</scope>
    <source>
        <strain evidence="3 4">DSM 13151</strain>
    </source>
</reference>
<dbReference type="SMART" id="SM00933">
    <property type="entry name" value="NurA"/>
    <property type="match status" value="1"/>
</dbReference>
<name>A0A419WJU4_9EURY</name>
<dbReference type="InterPro" id="IPR018977">
    <property type="entry name" value="NurA_domain"/>
</dbReference>
<proteinExistence type="predicted"/>
<accession>A0A419WJU4</accession>
<dbReference type="RefSeq" id="WP_170155566.1">
    <property type="nucleotide sequence ID" value="NZ_RAPO01000002.1"/>
</dbReference>
<dbReference type="EMBL" id="RAPO01000002">
    <property type="protein sequence ID" value="RKD95642.1"/>
    <property type="molecule type" value="Genomic_DNA"/>
</dbReference>
<gene>
    <name evidence="3" type="ORF">ATJ93_2503</name>
</gene>
<evidence type="ECO:0000313" key="3">
    <source>
        <dbReference type="EMBL" id="RKD95642.1"/>
    </source>
</evidence>
<dbReference type="Pfam" id="PF09376">
    <property type="entry name" value="NurA"/>
    <property type="match status" value="1"/>
</dbReference>
<dbReference type="AlphaFoldDB" id="A0A419WJU4"/>
<keyword evidence="4" id="KW-1185">Reference proteome</keyword>
<protein>
    <submittedName>
        <fullName evidence="3">NurA domain-containing protein</fullName>
    </submittedName>
</protein>
<evidence type="ECO:0000313" key="4">
    <source>
        <dbReference type="Proteomes" id="UP000283805"/>
    </source>
</evidence>
<dbReference type="OrthoDB" id="191284at2157"/>
<feature type="coiled-coil region" evidence="1">
    <location>
        <begin position="163"/>
        <end position="190"/>
    </location>
</feature>
<organism evidence="3 4">
    <name type="scientific">Halopiger aswanensis</name>
    <dbReference type="NCBI Taxonomy" id="148449"/>
    <lineage>
        <taxon>Archaea</taxon>
        <taxon>Methanobacteriati</taxon>
        <taxon>Methanobacteriota</taxon>
        <taxon>Stenosarchaea group</taxon>
        <taxon>Halobacteria</taxon>
        <taxon>Halobacteriales</taxon>
        <taxon>Natrialbaceae</taxon>
        <taxon>Halopiger</taxon>
    </lineage>
</organism>
<evidence type="ECO:0000256" key="1">
    <source>
        <dbReference type="SAM" id="Coils"/>
    </source>
</evidence>
<comment type="caution">
    <text evidence="3">The sequence shown here is derived from an EMBL/GenBank/DDBJ whole genome shotgun (WGS) entry which is preliminary data.</text>
</comment>
<dbReference type="Proteomes" id="UP000283805">
    <property type="component" value="Unassembled WGS sequence"/>
</dbReference>
<sequence>MPLYRKHVAQDLENKRSEFEGKSVQDEVIEEYRQAATSATTDYTKTEIEEELADYTLPGALPTEELNEQDGLIVPFEDSKDWESHEAVNDWARSHLENTTTIAADGSQIDPVTEFEQPVALVQAVWMANNHTIDGDYQRGVETEVLTPEDLLYEDPESGHILIDDEETSLTRFESEMEVLANRIEEHSEDETPPVVMYDGPLILSFAQMFNDSTQKRYIESLAKVLAASKHHKVPVVGYTAGSKASDLAKMLESLELADTNVTLRDYQVLNEFMENWGDRSIIFNSRRDNSLNWLTATYRGESYDFSEDILFTYLNIGPGPQMDRVDFPRWIYREGLVDHVLSALRAECGIGRGYPEILQAVDADAVISKQEREEFLRMFQDFSNEHNIDIKWDSKALSKKRRRR</sequence>
<feature type="domain" description="NurA" evidence="2">
    <location>
        <begin position="99"/>
        <end position="368"/>
    </location>
</feature>
<evidence type="ECO:0000259" key="2">
    <source>
        <dbReference type="SMART" id="SM00933"/>
    </source>
</evidence>